<evidence type="ECO:0000313" key="2">
    <source>
        <dbReference type="Proteomes" id="UP000000763"/>
    </source>
</evidence>
<protein>
    <submittedName>
        <fullName evidence="1">Uncharacterized protein</fullName>
    </submittedName>
</protein>
<evidence type="ECO:0000313" key="1">
    <source>
        <dbReference type="EMBL" id="AAK92598.1"/>
    </source>
</evidence>
<proteinExistence type="predicted"/>
<name>Q94HN9_ORYSJ</name>
<reference evidence="2" key="1">
    <citation type="journal article" date="2005" name="Nature">
        <title>The map-based sequence of the rice genome.</title>
        <authorList>
            <consortium name="International rice genome sequencing project (IRGSP)"/>
            <person name="Matsumoto T."/>
            <person name="Wu J."/>
            <person name="Kanamori H."/>
            <person name="Katayose Y."/>
            <person name="Fujisawa M."/>
            <person name="Namiki N."/>
            <person name="Mizuno H."/>
            <person name="Yamamoto K."/>
            <person name="Antonio B.A."/>
            <person name="Baba T."/>
            <person name="Sakata K."/>
            <person name="Nagamura Y."/>
            <person name="Aoki H."/>
            <person name="Arikawa K."/>
            <person name="Arita K."/>
            <person name="Bito T."/>
            <person name="Chiden Y."/>
            <person name="Fujitsuka N."/>
            <person name="Fukunaka R."/>
            <person name="Hamada M."/>
            <person name="Harada C."/>
            <person name="Hayashi A."/>
            <person name="Hijishita S."/>
            <person name="Honda M."/>
            <person name="Hosokawa S."/>
            <person name="Ichikawa Y."/>
            <person name="Idonuma A."/>
            <person name="Iijima M."/>
            <person name="Ikeda M."/>
            <person name="Ikeno M."/>
            <person name="Ito K."/>
            <person name="Ito S."/>
            <person name="Ito T."/>
            <person name="Ito Y."/>
            <person name="Ito Y."/>
            <person name="Iwabuchi A."/>
            <person name="Kamiya K."/>
            <person name="Karasawa W."/>
            <person name="Kurita K."/>
            <person name="Katagiri S."/>
            <person name="Kikuta A."/>
            <person name="Kobayashi H."/>
            <person name="Kobayashi N."/>
            <person name="Machita K."/>
            <person name="Maehara T."/>
            <person name="Masukawa M."/>
            <person name="Mizubayashi T."/>
            <person name="Mukai Y."/>
            <person name="Nagasaki H."/>
            <person name="Nagata Y."/>
            <person name="Naito S."/>
            <person name="Nakashima M."/>
            <person name="Nakama Y."/>
            <person name="Nakamichi Y."/>
            <person name="Nakamura M."/>
            <person name="Meguro A."/>
            <person name="Negishi M."/>
            <person name="Ohta I."/>
            <person name="Ohta T."/>
            <person name="Okamoto M."/>
            <person name="Ono N."/>
            <person name="Saji S."/>
            <person name="Sakaguchi M."/>
            <person name="Sakai K."/>
            <person name="Shibata M."/>
            <person name="Shimokawa T."/>
            <person name="Song J."/>
            <person name="Takazaki Y."/>
            <person name="Terasawa K."/>
            <person name="Tsugane M."/>
            <person name="Tsuji K."/>
            <person name="Ueda S."/>
            <person name="Waki K."/>
            <person name="Yamagata H."/>
            <person name="Yamamoto M."/>
            <person name="Yamamoto S."/>
            <person name="Yamane H."/>
            <person name="Yoshiki S."/>
            <person name="Yoshihara R."/>
            <person name="Yukawa K."/>
            <person name="Zhong H."/>
            <person name="Yano M."/>
            <person name="Yuan Q."/>
            <person name="Ouyang S."/>
            <person name="Liu J."/>
            <person name="Jones K.M."/>
            <person name="Gansberger K."/>
            <person name="Moffat K."/>
            <person name="Hill J."/>
            <person name="Bera J."/>
            <person name="Fadrosh D."/>
            <person name="Jin S."/>
            <person name="Johri S."/>
            <person name="Kim M."/>
            <person name="Overton L."/>
            <person name="Reardon M."/>
            <person name="Tsitrin T."/>
            <person name="Vuong H."/>
            <person name="Weaver B."/>
            <person name="Ciecko A."/>
            <person name="Tallon L."/>
            <person name="Jackson J."/>
            <person name="Pai G."/>
            <person name="Aken S.V."/>
            <person name="Utterback T."/>
            <person name="Reidmuller S."/>
            <person name="Feldblyum T."/>
            <person name="Hsiao J."/>
            <person name="Zismann V."/>
            <person name="Iobst S."/>
            <person name="de Vazeille A.R."/>
            <person name="Buell C.R."/>
            <person name="Ying K."/>
            <person name="Li Y."/>
            <person name="Lu T."/>
            <person name="Huang Y."/>
            <person name="Zhao Q."/>
            <person name="Feng Q."/>
            <person name="Zhang L."/>
            <person name="Zhu J."/>
            <person name="Weng Q."/>
            <person name="Mu J."/>
            <person name="Lu Y."/>
            <person name="Fan D."/>
            <person name="Liu Y."/>
            <person name="Guan J."/>
            <person name="Zhang Y."/>
            <person name="Yu S."/>
            <person name="Liu X."/>
            <person name="Zhang Y."/>
            <person name="Hong G."/>
            <person name="Han B."/>
            <person name="Choisne N."/>
            <person name="Demange N."/>
            <person name="Orjeda G."/>
            <person name="Samain S."/>
            <person name="Cattolico L."/>
            <person name="Pelletier E."/>
            <person name="Couloux A."/>
            <person name="Segurens B."/>
            <person name="Wincker P."/>
            <person name="D'Hont A."/>
            <person name="Scarpelli C."/>
            <person name="Weissenbach J."/>
            <person name="Salanoubat M."/>
            <person name="Quetier F."/>
            <person name="Yu Y."/>
            <person name="Kim H.R."/>
            <person name="Rambo T."/>
            <person name="Currie J."/>
            <person name="Collura K."/>
            <person name="Luo M."/>
            <person name="Yang T."/>
            <person name="Ammiraju J.S.S."/>
            <person name="Engler F."/>
            <person name="Soderlund C."/>
            <person name="Wing R.A."/>
            <person name="Palmer L.E."/>
            <person name="de la Bastide M."/>
            <person name="Spiegel L."/>
            <person name="Nascimento L."/>
            <person name="Zutavern T."/>
            <person name="O'Shaughnessy A."/>
            <person name="Dike S."/>
            <person name="Dedhia N."/>
            <person name="Preston R."/>
            <person name="Balija V."/>
            <person name="McCombie W.R."/>
            <person name="Chow T."/>
            <person name="Chen H."/>
            <person name="Chung M."/>
            <person name="Chen C."/>
            <person name="Shaw J."/>
            <person name="Wu H."/>
            <person name="Hsiao K."/>
            <person name="Chao Y."/>
            <person name="Chu M."/>
            <person name="Cheng C."/>
            <person name="Hour A."/>
            <person name="Lee P."/>
            <person name="Lin S."/>
            <person name="Lin Y."/>
            <person name="Liou J."/>
            <person name="Liu S."/>
            <person name="Hsing Y."/>
            <person name="Raghuvanshi S."/>
            <person name="Mohanty A."/>
            <person name="Bharti A.K."/>
            <person name="Gaur A."/>
            <person name="Gupta V."/>
            <person name="Kumar D."/>
            <person name="Ravi V."/>
            <person name="Vij S."/>
            <person name="Kapur A."/>
            <person name="Khurana P."/>
            <person name="Khurana P."/>
            <person name="Khurana J.P."/>
            <person name="Tyagi A.K."/>
            <person name="Gaikwad K."/>
            <person name="Singh A."/>
            <person name="Dalal V."/>
            <person name="Srivastava S."/>
            <person name="Dixit A."/>
            <person name="Pal A.K."/>
            <person name="Ghazi I.A."/>
            <person name="Yadav M."/>
            <person name="Pandit A."/>
            <person name="Bhargava A."/>
            <person name="Sureshbabu K."/>
            <person name="Batra K."/>
            <person name="Sharma T.R."/>
            <person name="Mohapatra T."/>
            <person name="Singh N.K."/>
            <person name="Messing J."/>
            <person name="Nelson A.B."/>
            <person name="Fuks G."/>
            <person name="Kavchok S."/>
            <person name="Keizer G."/>
            <person name="Linton E."/>
            <person name="Llaca V."/>
            <person name="Song R."/>
            <person name="Tanyolac B."/>
            <person name="Young S."/>
            <person name="Ho-Il K."/>
            <person name="Hahn J.H."/>
            <person name="Sangsakoo G."/>
            <person name="Vanavichit A."/>
            <person name="de Mattos Luiz.A.T."/>
            <person name="Zimmer P.D."/>
            <person name="Malone G."/>
            <person name="Dellagostin O."/>
            <person name="de Oliveira A.C."/>
            <person name="Bevan M."/>
            <person name="Bancroft I."/>
            <person name="Minx P."/>
            <person name="Cordum H."/>
            <person name="Wilson R."/>
            <person name="Cheng Z."/>
            <person name="Jin W."/>
            <person name="Jiang J."/>
            <person name="Leong S.A."/>
            <person name="Iwama H."/>
            <person name="Gojobori T."/>
            <person name="Itoh T."/>
            <person name="Niimura Y."/>
            <person name="Fujii Y."/>
            <person name="Habara T."/>
            <person name="Sakai H."/>
            <person name="Sato Y."/>
            <person name="Wilson G."/>
            <person name="Kumar K."/>
            <person name="McCouch S."/>
            <person name="Juretic N."/>
            <person name="Hoen D."/>
            <person name="Wright S."/>
            <person name="Bruskiewich R."/>
            <person name="Bureau T."/>
            <person name="Miyao A."/>
            <person name="Hirochika H."/>
            <person name="Nishikawa T."/>
            <person name="Kadowaki K."/>
            <person name="Sugiura M."/>
            <person name="Burr B."/>
            <person name="Sasaki T."/>
        </authorList>
    </citation>
    <scope>NUCLEOTIDE SEQUENCE [LARGE SCALE GENOMIC DNA]</scope>
    <source>
        <strain evidence="2">cv. Nipponbare</strain>
    </source>
</reference>
<accession>Q94HN9</accession>
<organism evidence="1 2">
    <name type="scientific">Oryza sativa subsp. japonica</name>
    <name type="common">Rice</name>
    <dbReference type="NCBI Taxonomy" id="39947"/>
    <lineage>
        <taxon>Eukaryota</taxon>
        <taxon>Viridiplantae</taxon>
        <taxon>Streptophyta</taxon>
        <taxon>Embryophyta</taxon>
        <taxon>Tracheophyta</taxon>
        <taxon>Spermatophyta</taxon>
        <taxon>Magnoliopsida</taxon>
        <taxon>Liliopsida</taxon>
        <taxon>Poales</taxon>
        <taxon>Poaceae</taxon>
        <taxon>BOP clade</taxon>
        <taxon>Oryzoideae</taxon>
        <taxon>Oryzeae</taxon>
        <taxon>Oryzinae</taxon>
        <taxon>Oryza</taxon>
        <taxon>Oryza sativa</taxon>
    </lineage>
</organism>
<sequence length="115" mass="12266">MGLRRHLRAPLKGSPPCAAAVSVVVIAREGHRRDRQVAAVLVRSFAAAEDRRSTVAAVNPNEHASPSRRATAAGGDVIADVIVALSQSVFAGEEFEEFQGQQEEEIYNEAAGVED</sequence>
<dbReference type="EMBL" id="AC078944">
    <property type="protein sequence ID" value="AAK92598.1"/>
    <property type="molecule type" value="Genomic_DNA"/>
</dbReference>
<gene>
    <name evidence="1" type="primary">OSJNBa0089D15.9</name>
</gene>
<dbReference type="AlphaFoldDB" id="Q94HN9"/>
<dbReference type="Proteomes" id="UP000000763">
    <property type="component" value="Chromosome 10"/>
</dbReference>
<reference evidence="2" key="2">
    <citation type="journal article" date="2008" name="Nucleic Acids Res.">
        <title>The rice annotation project database (RAP-DB): 2008 update.</title>
        <authorList>
            <consortium name="The rice annotation project (RAP)"/>
        </authorList>
    </citation>
    <scope>GENOME REANNOTATION</scope>
    <source>
        <strain evidence="2">cv. Nipponbare</strain>
    </source>
</reference>